<comment type="caution">
    <text evidence="7">The sequence shown here is derived from an EMBL/GenBank/DDBJ whole genome shotgun (WGS) entry which is preliminary data.</text>
</comment>
<evidence type="ECO:0000256" key="3">
    <source>
        <dbReference type="ARBA" id="ARBA00023136"/>
    </source>
</evidence>
<feature type="compositionally biased region" description="Low complexity" evidence="5">
    <location>
        <begin position="606"/>
        <end position="631"/>
    </location>
</feature>
<evidence type="ECO:0000256" key="5">
    <source>
        <dbReference type="SAM" id="MobiDB-lite"/>
    </source>
</evidence>
<dbReference type="InterPro" id="IPR019747">
    <property type="entry name" value="FERM_CS"/>
</dbReference>
<dbReference type="SUPFAM" id="SSF54236">
    <property type="entry name" value="Ubiquitin-like"/>
    <property type="match status" value="1"/>
</dbReference>
<feature type="compositionally biased region" description="Polar residues" evidence="5">
    <location>
        <begin position="571"/>
        <end position="586"/>
    </location>
</feature>
<dbReference type="Gene3D" id="1.20.80.10">
    <property type="match status" value="1"/>
</dbReference>
<dbReference type="Pfam" id="PF09380">
    <property type="entry name" value="FERM_C"/>
    <property type="match status" value="1"/>
</dbReference>
<feature type="coiled-coil region" evidence="4">
    <location>
        <begin position="289"/>
        <end position="378"/>
    </location>
</feature>
<dbReference type="OrthoDB" id="6018897at2759"/>
<dbReference type="Proteomes" id="UP000728185">
    <property type="component" value="Unassembled WGS sequence"/>
</dbReference>
<keyword evidence="4" id="KW-0175">Coiled coil</keyword>
<dbReference type="InterPro" id="IPR011993">
    <property type="entry name" value="PH-like_dom_sf"/>
</dbReference>
<keyword evidence="8" id="KW-1185">Reference proteome</keyword>
<keyword evidence="2" id="KW-1003">Cell membrane</keyword>
<dbReference type="InterPro" id="IPR019749">
    <property type="entry name" value="Band_41_domain"/>
</dbReference>
<dbReference type="PRINTS" id="PR00661">
    <property type="entry name" value="ERMFAMILY"/>
</dbReference>
<reference evidence="7" key="1">
    <citation type="submission" date="2019-05" db="EMBL/GenBank/DDBJ databases">
        <title>Annotation for the trematode Fasciolopsis buski.</title>
        <authorList>
            <person name="Choi Y.-J."/>
        </authorList>
    </citation>
    <scope>NUCLEOTIDE SEQUENCE</scope>
    <source>
        <strain evidence="7">HT</strain>
        <tissue evidence="7">Whole worm</tissue>
    </source>
</reference>
<feature type="region of interest" description="Disordered" evidence="5">
    <location>
        <begin position="431"/>
        <end position="450"/>
    </location>
</feature>
<dbReference type="SMART" id="SM01196">
    <property type="entry name" value="FERM_C"/>
    <property type="match status" value="1"/>
</dbReference>
<feature type="region of interest" description="Disordered" evidence="5">
    <location>
        <begin position="526"/>
        <end position="586"/>
    </location>
</feature>
<keyword evidence="3" id="KW-0472">Membrane</keyword>
<dbReference type="Gene3D" id="2.30.29.30">
    <property type="entry name" value="Pleckstrin-homology domain (PH domain)/Phosphotyrosine-binding domain (PTB)"/>
    <property type="match status" value="1"/>
</dbReference>
<evidence type="ECO:0000313" key="7">
    <source>
        <dbReference type="EMBL" id="KAA0197787.1"/>
    </source>
</evidence>
<feature type="compositionally biased region" description="Polar residues" evidence="5">
    <location>
        <begin position="533"/>
        <end position="546"/>
    </location>
</feature>
<feature type="compositionally biased region" description="Polar residues" evidence="5">
    <location>
        <begin position="553"/>
        <end position="564"/>
    </location>
</feature>
<dbReference type="InterPro" id="IPR019748">
    <property type="entry name" value="FERM_central"/>
</dbReference>
<evidence type="ECO:0000256" key="2">
    <source>
        <dbReference type="ARBA" id="ARBA00022475"/>
    </source>
</evidence>
<dbReference type="InterPro" id="IPR035963">
    <property type="entry name" value="FERM_2"/>
</dbReference>
<evidence type="ECO:0000256" key="4">
    <source>
        <dbReference type="SAM" id="Coils"/>
    </source>
</evidence>
<proteinExistence type="predicted"/>
<dbReference type="SMART" id="SM00295">
    <property type="entry name" value="B41"/>
    <property type="match status" value="1"/>
</dbReference>
<accession>A0A8E0S185</accession>
<dbReference type="SUPFAM" id="SSF47031">
    <property type="entry name" value="Second domain of FERM"/>
    <property type="match status" value="1"/>
</dbReference>
<dbReference type="Gene3D" id="1.20.5.450">
    <property type="match status" value="1"/>
</dbReference>
<dbReference type="InterPro" id="IPR018979">
    <property type="entry name" value="FERM_N"/>
</dbReference>
<feature type="compositionally biased region" description="Basic and acidic residues" evidence="5">
    <location>
        <begin position="632"/>
        <end position="645"/>
    </location>
</feature>
<comment type="subcellular location">
    <subcellularLocation>
        <location evidence="1">Cell membrane</location>
        <topology evidence="1">Peripheral membrane protein</topology>
    </subcellularLocation>
</comment>
<dbReference type="Pfam" id="PF00373">
    <property type="entry name" value="FERM_M"/>
    <property type="match status" value="1"/>
</dbReference>
<protein>
    <submittedName>
        <fullName evidence="7">Ezr protein</fullName>
    </submittedName>
</protein>
<gene>
    <name evidence="7" type="ORF">FBUS_04608</name>
</gene>
<dbReference type="Pfam" id="PF09379">
    <property type="entry name" value="FERM_N"/>
    <property type="match status" value="1"/>
</dbReference>
<dbReference type="GO" id="GO:0003779">
    <property type="term" value="F:actin binding"/>
    <property type="evidence" value="ECO:0007669"/>
    <property type="project" value="InterPro"/>
</dbReference>
<dbReference type="Gene3D" id="3.10.20.90">
    <property type="entry name" value="Phosphatidylinositol 3-kinase Catalytic Subunit, Chain A, domain 1"/>
    <property type="match status" value="1"/>
</dbReference>
<dbReference type="PROSITE" id="PS00661">
    <property type="entry name" value="FERM_2"/>
    <property type="match status" value="1"/>
</dbReference>
<dbReference type="EMBL" id="LUCM01002137">
    <property type="protein sequence ID" value="KAA0197787.1"/>
    <property type="molecule type" value="Genomic_DNA"/>
</dbReference>
<dbReference type="InterPro" id="IPR011174">
    <property type="entry name" value="ERM"/>
</dbReference>
<evidence type="ECO:0000256" key="1">
    <source>
        <dbReference type="ARBA" id="ARBA00004202"/>
    </source>
</evidence>
<dbReference type="InterPro" id="IPR000798">
    <property type="entry name" value="Ez/rad/moesin-like"/>
</dbReference>
<evidence type="ECO:0000313" key="8">
    <source>
        <dbReference type="Proteomes" id="UP000728185"/>
    </source>
</evidence>
<dbReference type="InterPro" id="IPR029071">
    <property type="entry name" value="Ubiquitin-like_domsf"/>
</dbReference>
<dbReference type="InterPro" id="IPR018980">
    <property type="entry name" value="FERM_PH-like_C"/>
</dbReference>
<dbReference type="AlphaFoldDB" id="A0A8E0S185"/>
<sequence>MTITQSTTGMQLFNQVCDTIGLREVWFFGMQYLNDQNELIWLDLLKKVPKQLGQPKGPMVFYFRAKYFPEDATEELIYETTVNLFYLQVKESILNEEIQCPLETSILLASYACQAKFGDYDENIMAPGFLLREPLVCQGIRQRSGMGSEELEQAVIHWYRQHRNMLRWDAMTEYLHIAQDLEMYGVTYFEIRNKNGSDLLLGVDQFGLNVYTADNRRVPKMSFPWSEIANVTYKRLKFIVTSVDKTSEKLVFYANRVEYNQRLLSLCVGAHEMYVRRNQPESIELQHMRAQANAERESKSRERERLLNALRAQEDAEWQLKQLSARLQEDASEREQTRKTAEKLTKRISELEAQLVNEAQLREQLEDARKRMELKNGELGTSLHQSTEQRMRLLREQSLIQEEIDELSHSVNDSSKQIEATRAQLATINATEQPSAEVRPKPRISNGYSLSEAVKPDWPNRAWLPPRPRPKSEILRSPLKCATAEIRPNTNVNNDSNNSNAENAIDNVHVDTTGMTSSNIGVGSGCTGEDDQSQVANVSSRSNNTIPLLKTVNHPTGSTENENQAIEESENSTQPPIISSSGSTQSVFHTTDLSLRDGSNSDHFLSSKASSSSSATLSLPGSTPSSPPTLARSEHESIHSHRTQQEEQLNSLSNTELGGDDERPFLGFARPAADKVKVAISEIGQSEQSEEECKELQFDLNYFCAVHPDTRIKRINLSKHNAANKSLDRNSRSIDLSNTRKLSDYYNCFMSNNR</sequence>
<dbReference type="InterPro" id="IPR000299">
    <property type="entry name" value="FERM_domain"/>
</dbReference>
<evidence type="ECO:0000259" key="6">
    <source>
        <dbReference type="PROSITE" id="PS50057"/>
    </source>
</evidence>
<dbReference type="PRINTS" id="PR00935">
    <property type="entry name" value="BAND41"/>
</dbReference>
<organism evidence="7 8">
    <name type="scientific">Fasciolopsis buskii</name>
    <dbReference type="NCBI Taxonomy" id="27845"/>
    <lineage>
        <taxon>Eukaryota</taxon>
        <taxon>Metazoa</taxon>
        <taxon>Spiralia</taxon>
        <taxon>Lophotrochozoa</taxon>
        <taxon>Platyhelminthes</taxon>
        <taxon>Trematoda</taxon>
        <taxon>Digenea</taxon>
        <taxon>Plagiorchiida</taxon>
        <taxon>Echinostomata</taxon>
        <taxon>Echinostomatoidea</taxon>
        <taxon>Fasciolidae</taxon>
        <taxon>Fasciolopsis</taxon>
    </lineage>
</organism>
<feature type="domain" description="FERM" evidence="6">
    <location>
        <begin position="1"/>
        <end position="278"/>
    </location>
</feature>
<dbReference type="CDD" id="cd14473">
    <property type="entry name" value="FERM_B-lobe"/>
    <property type="match status" value="1"/>
</dbReference>
<dbReference type="PROSITE" id="PS50057">
    <property type="entry name" value="FERM_3"/>
    <property type="match status" value="1"/>
</dbReference>
<dbReference type="PANTHER" id="PTHR23281">
    <property type="entry name" value="MERLIN/MOESIN/EZRIN/RADIXIN"/>
    <property type="match status" value="1"/>
</dbReference>
<dbReference type="InterPro" id="IPR014352">
    <property type="entry name" value="FERM/acyl-CoA-bd_prot_sf"/>
</dbReference>
<name>A0A8E0S185_9TREM</name>
<dbReference type="SUPFAM" id="SSF50729">
    <property type="entry name" value="PH domain-like"/>
    <property type="match status" value="1"/>
</dbReference>
<dbReference type="GO" id="GO:0005886">
    <property type="term" value="C:plasma membrane"/>
    <property type="evidence" value="ECO:0007669"/>
    <property type="project" value="UniProtKB-SubCell"/>
</dbReference>
<feature type="region of interest" description="Disordered" evidence="5">
    <location>
        <begin position="602"/>
        <end position="649"/>
    </location>
</feature>